<dbReference type="Pfam" id="PF00561">
    <property type="entry name" value="Abhydrolase_1"/>
    <property type="match status" value="1"/>
</dbReference>
<keyword evidence="3" id="KW-1185">Reference proteome</keyword>
<dbReference type="RefSeq" id="XP_040625402.1">
    <property type="nucleotide sequence ID" value="XM_040773718.1"/>
</dbReference>
<dbReference type="HOGENOM" id="CLU_020336_20_1_1"/>
<dbReference type="STRING" id="1858805.M5FT18"/>
<proteinExistence type="predicted"/>
<dbReference type="PRINTS" id="PR00111">
    <property type="entry name" value="ABHYDROLASE"/>
</dbReference>
<evidence type="ECO:0000313" key="3">
    <source>
        <dbReference type="Proteomes" id="UP000030653"/>
    </source>
</evidence>
<dbReference type="Proteomes" id="UP000030653">
    <property type="component" value="Unassembled WGS sequence"/>
</dbReference>
<sequence length="329" mass="36911">MAKRESSEDWSSFFDPTTRVRRGLCPVTLQDGITESHALYFEQHGSGPEKIVLIMGLNSTSFSWAPQVDYFAKNPRYSVLVFDNRGVGHSEAPRGPYTTRGMADDVLKLLDYVGWNGKRSLNIVGLSLGGMIALELLDRIPERVISLLLAVTTAGSRLPWNNVSPWKGTSTLTRMLLDKDPKNIVRLAMEMIFPVEWLDAKIDGDAEDQTNREAMRQMLLARREVTRPQTTMGSMSQMAAALMHYVSPERLHKISKSIPKVTVLTGDEDNLVAPSNSLYLSKQMPEAEYVVWDHTGHALQQQWPTRFSELVERNIKEGKEVLASGTFDG</sequence>
<dbReference type="EMBL" id="JH795873">
    <property type="protein sequence ID" value="EJT98504.1"/>
    <property type="molecule type" value="Genomic_DNA"/>
</dbReference>
<feature type="domain" description="AB hydrolase-1" evidence="1">
    <location>
        <begin position="51"/>
        <end position="300"/>
    </location>
</feature>
<protein>
    <submittedName>
        <fullName evidence="2">Alpha/beta-hydrolase</fullName>
    </submittedName>
</protein>
<organism evidence="2 3">
    <name type="scientific">Dacryopinax primogenitus (strain DJM 731)</name>
    <name type="common">Brown rot fungus</name>
    <dbReference type="NCBI Taxonomy" id="1858805"/>
    <lineage>
        <taxon>Eukaryota</taxon>
        <taxon>Fungi</taxon>
        <taxon>Dikarya</taxon>
        <taxon>Basidiomycota</taxon>
        <taxon>Agaricomycotina</taxon>
        <taxon>Dacrymycetes</taxon>
        <taxon>Dacrymycetales</taxon>
        <taxon>Dacrymycetaceae</taxon>
        <taxon>Dacryopinax</taxon>
    </lineage>
</organism>
<dbReference type="InterPro" id="IPR029058">
    <property type="entry name" value="AB_hydrolase_fold"/>
</dbReference>
<dbReference type="GO" id="GO:0016787">
    <property type="term" value="F:hydrolase activity"/>
    <property type="evidence" value="ECO:0007669"/>
    <property type="project" value="UniProtKB-KW"/>
</dbReference>
<dbReference type="OrthoDB" id="19657at2759"/>
<evidence type="ECO:0000259" key="1">
    <source>
        <dbReference type="Pfam" id="PF00561"/>
    </source>
</evidence>
<reference evidence="2 3" key="1">
    <citation type="journal article" date="2012" name="Science">
        <title>The Paleozoic origin of enzymatic lignin decomposition reconstructed from 31 fungal genomes.</title>
        <authorList>
            <person name="Floudas D."/>
            <person name="Binder M."/>
            <person name="Riley R."/>
            <person name="Barry K."/>
            <person name="Blanchette R.A."/>
            <person name="Henrissat B."/>
            <person name="Martinez A.T."/>
            <person name="Otillar R."/>
            <person name="Spatafora J.W."/>
            <person name="Yadav J.S."/>
            <person name="Aerts A."/>
            <person name="Benoit I."/>
            <person name="Boyd A."/>
            <person name="Carlson A."/>
            <person name="Copeland A."/>
            <person name="Coutinho P.M."/>
            <person name="de Vries R.P."/>
            <person name="Ferreira P."/>
            <person name="Findley K."/>
            <person name="Foster B."/>
            <person name="Gaskell J."/>
            <person name="Glotzer D."/>
            <person name="Gorecki P."/>
            <person name="Heitman J."/>
            <person name="Hesse C."/>
            <person name="Hori C."/>
            <person name="Igarashi K."/>
            <person name="Jurgens J.A."/>
            <person name="Kallen N."/>
            <person name="Kersten P."/>
            <person name="Kohler A."/>
            <person name="Kuees U."/>
            <person name="Kumar T.K.A."/>
            <person name="Kuo A."/>
            <person name="LaButti K."/>
            <person name="Larrondo L.F."/>
            <person name="Lindquist E."/>
            <person name="Ling A."/>
            <person name="Lombard V."/>
            <person name="Lucas S."/>
            <person name="Lundell T."/>
            <person name="Martin R."/>
            <person name="McLaughlin D.J."/>
            <person name="Morgenstern I."/>
            <person name="Morin E."/>
            <person name="Murat C."/>
            <person name="Nagy L.G."/>
            <person name="Nolan M."/>
            <person name="Ohm R.A."/>
            <person name="Patyshakuliyeva A."/>
            <person name="Rokas A."/>
            <person name="Ruiz-Duenas F.J."/>
            <person name="Sabat G."/>
            <person name="Salamov A."/>
            <person name="Samejima M."/>
            <person name="Schmutz J."/>
            <person name="Slot J.C."/>
            <person name="St John F."/>
            <person name="Stenlid J."/>
            <person name="Sun H."/>
            <person name="Sun S."/>
            <person name="Syed K."/>
            <person name="Tsang A."/>
            <person name="Wiebenga A."/>
            <person name="Young D."/>
            <person name="Pisabarro A."/>
            <person name="Eastwood D.C."/>
            <person name="Martin F."/>
            <person name="Cullen D."/>
            <person name="Grigoriev I.V."/>
            <person name="Hibbett D.S."/>
        </authorList>
    </citation>
    <scope>NUCLEOTIDE SEQUENCE [LARGE SCALE GENOMIC DNA]</scope>
    <source>
        <strain evidence="2 3">DJM-731 SS1</strain>
    </source>
</reference>
<name>M5FT18_DACPD</name>
<dbReference type="InterPro" id="IPR000073">
    <property type="entry name" value="AB_hydrolase_1"/>
</dbReference>
<dbReference type="InterPro" id="IPR050471">
    <property type="entry name" value="AB_hydrolase"/>
</dbReference>
<gene>
    <name evidence="2" type="ORF">DACRYDRAFT_24533</name>
</gene>
<dbReference type="GeneID" id="63688780"/>
<dbReference type="PANTHER" id="PTHR43433:SF5">
    <property type="entry name" value="AB HYDROLASE-1 DOMAIN-CONTAINING PROTEIN"/>
    <property type="match status" value="1"/>
</dbReference>
<keyword evidence="2" id="KW-0378">Hydrolase</keyword>
<accession>M5FT18</accession>
<dbReference type="PANTHER" id="PTHR43433">
    <property type="entry name" value="HYDROLASE, ALPHA/BETA FOLD FAMILY PROTEIN"/>
    <property type="match status" value="1"/>
</dbReference>
<dbReference type="Gene3D" id="3.40.50.1820">
    <property type="entry name" value="alpha/beta hydrolase"/>
    <property type="match status" value="1"/>
</dbReference>
<dbReference type="OMA" id="ACKMAAM"/>
<dbReference type="SUPFAM" id="SSF53474">
    <property type="entry name" value="alpha/beta-Hydrolases"/>
    <property type="match status" value="1"/>
</dbReference>
<dbReference type="AlphaFoldDB" id="M5FT18"/>
<evidence type="ECO:0000313" key="2">
    <source>
        <dbReference type="EMBL" id="EJT98504.1"/>
    </source>
</evidence>